<keyword evidence="4 8" id="KW-0812">Transmembrane</keyword>
<accession>A0A917X0A7</accession>
<keyword evidence="6 8" id="KW-0472">Membrane</keyword>
<dbReference type="AlphaFoldDB" id="A0A917X0A7"/>
<proteinExistence type="inferred from homology"/>
<dbReference type="PANTHER" id="PTHR30250:SF10">
    <property type="entry name" value="LIPOPOLYSACCHARIDE BIOSYNTHESIS PROTEIN WZXC"/>
    <property type="match status" value="1"/>
</dbReference>
<comment type="caution">
    <text evidence="9">The sequence shown here is derived from an EMBL/GenBank/DDBJ whole genome shotgun (WGS) entry which is preliminary data.</text>
</comment>
<keyword evidence="5 8" id="KW-1133">Transmembrane helix</keyword>
<gene>
    <name evidence="9" type="ORF">GCM10011608_33410</name>
</gene>
<evidence type="ECO:0000256" key="3">
    <source>
        <dbReference type="ARBA" id="ARBA00022475"/>
    </source>
</evidence>
<evidence type="ECO:0000256" key="5">
    <source>
        <dbReference type="ARBA" id="ARBA00022989"/>
    </source>
</evidence>
<reference evidence="9" key="1">
    <citation type="journal article" date="2014" name="Int. J. Syst. Evol. Microbiol.">
        <title>Complete genome sequence of Corynebacterium casei LMG S-19264T (=DSM 44701T), isolated from a smear-ripened cheese.</title>
        <authorList>
            <consortium name="US DOE Joint Genome Institute (JGI-PGF)"/>
            <person name="Walter F."/>
            <person name="Albersmeier A."/>
            <person name="Kalinowski J."/>
            <person name="Ruckert C."/>
        </authorList>
    </citation>
    <scope>NUCLEOTIDE SEQUENCE</scope>
    <source>
        <strain evidence="9">CGMCC 4.7312</strain>
    </source>
</reference>
<feature type="transmembrane region" description="Helical" evidence="8">
    <location>
        <begin position="280"/>
        <end position="307"/>
    </location>
</feature>
<dbReference type="PANTHER" id="PTHR30250">
    <property type="entry name" value="PST FAMILY PREDICTED COLANIC ACID TRANSPORTER"/>
    <property type="match status" value="1"/>
</dbReference>
<dbReference type="EMBL" id="BMNB01000014">
    <property type="protein sequence ID" value="GGM45986.1"/>
    <property type="molecule type" value="Genomic_DNA"/>
</dbReference>
<evidence type="ECO:0000256" key="1">
    <source>
        <dbReference type="ARBA" id="ARBA00004651"/>
    </source>
</evidence>
<organism evidence="9 10">
    <name type="scientific">Micromonospora sonchi</name>
    <dbReference type="NCBI Taxonomy" id="1763543"/>
    <lineage>
        <taxon>Bacteria</taxon>
        <taxon>Bacillati</taxon>
        <taxon>Actinomycetota</taxon>
        <taxon>Actinomycetes</taxon>
        <taxon>Micromonosporales</taxon>
        <taxon>Micromonosporaceae</taxon>
        <taxon>Micromonospora</taxon>
    </lineage>
</organism>
<dbReference type="Proteomes" id="UP000608890">
    <property type="component" value="Unassembled WGS sequence"/>
</dbReference>
<feature type="transmembrane region" description="Helical" evidence="8">
    <location>
        <begin position="372"/>
        <end position="391"/>
    </location>
</feature>
<feature type="transmembrane region" description="Helical" evidence="8">
    <location>
        <begin position="97"/>
        <end position="116"/>
    </location>
</feature>
<reference evidence="9" key="2">
    <citation type="submission" date="2020-09" db="EMBL/GenBank/DDBJ databases">
        <authorList>
            <person name="Sun Q."/>
            <person name="Zhou Y."/>
        </authorList>
    </citation>
    <scope>NUCLEOTIDE SEQUENCE</scope>
    <source>
        <strain evidence="9">CGMCC 4.7312</strain>
    </source>
</reference>
<sequence length="419" mass="43689">MLLMLAAPLLARLYSPADFGGFAILTTLTAALAAVAAGRFELAIPLPEPDSEAHDLVAVGLLMALGTALIGTLVVAACRDRVGSAFDQPALTGWLWLVPWTAAAMAAVQVLNQLAIRYRRYHAIGRRNFLQAAVTLLTQLGAGAAGLRAGGLVLGLGIGQAAGALSLLSGARRPDPGGKPTLVRRHRLLRAAARYHRFPLMLAPSGLLNVLGLQLPVLLFAYYYGAEVAGWLGFTQRILTLPIALLGLAVAQVYLAELARVARTDSTRASQLFLRTSLRLGLVAIAGGALIGLSAPTVFALVFGSAWTTSGVYAQALAIFTATQFVSSPLSQTMVVFGRQGLQLTWDVARAIVIVASVAGTALSGASALTAVWAFGLSAAAVYTAGWLLSLRVVTQARRHRPADTPEPALSALASGSRD</sequence>
<keyword evidence="10" id="KW-1185">Reference proteome</keyword>
<comment type="subcellular location">
    <subcellularLocation>
        <location evidence="1">Cell membrane</location>
        <topology evidence="1">Multi-pass membrane protein</topology>
    </subcellularLocation>
</comment>
<dbReference type="InterPro" id="IPR050833">
    <property type="entry name" value="Poly_Biosynth_Transport"/>
</dbReference>
<protein>
    <submittedName>
        <fullName evidence="9">Translocase</fullName>
    </submittedName>
</protein>
<feature type="transmembrane region" description="Helical" evidence="8">
    <location>
        <begin position="20"/>
        <end position="44"/>
    </location>
</feature>
<dbReference type="Pfam" id="PF13440">
    <property type="entry name" value="Polysacc_synt_3"/>
    <property type="match status" value="1"/>
</dbReference>
<evidence type="ECO:0000313" key="9">
    <source>
        <dbReference type="EMBL" id="GGM45986.1"/>
    </source>
</evidence>
<evidence type="ECO:0000256" key="6">
    <source>
        <dbReference type="ARBA" id="ARBA00023136"/>
    </source>
</evidence>
<dbReference type="GO" id="GO:0005886">
    <property type="term" value="C:plasma membrane"/>
    <property type="evidence" value="ECO:0007669"/>
    <property type="project" value="UniProtKB-SubCell"/>
</dbReference>
<feature type="transmembrane region" description="Helical" evidence="8">
    <location>
        <begin position="56"/>
        <end position="77"/>
    </location>
</feature>
<feature type="transmembrane region" description="Helical" evidence="8">
    <location>
        <begin position="238"/>
        <end position="259"/>
    </location>
</feature>
<keyword evidence="3" id="KW-1003">Cell membrane</keyword>
<evidence type="ECO:0000256" key="8">
    <source>
        <dbReference type="SAM" id="Phobius"/>
    </source>
</evidence>
<evidence type="ECO:0000256" key="4">
    <source>
        <dbReference type="ARBA" id="ARBA00022692"/>
    </source>
</evidence>
<feature type="transmembrane region" description="Helical" evidence="8">
    <location>
        <begin position="206"/>
        <end position="226"/>
    </location>
</feature>
<evidence type="ECO:0000256" key="7">
    <source>
        <dbReference type="SAM" id="MobiDB-lite"/>
    </source>
</evidence>
<name>A0A917X0A7_9ACTN</name>
<evidence type="ECO:0000256" key="2">
    <source>
        <dbReference type="ARBA" id="ARBA00007430"/>
    </source>
</evidence>
<evidence type="ECO:0000313" key="10">
    <source>
        <dbReference type="Proteomes" id="UP000608890"/>
    </source>
</evidence>
<comment type="similarity">
    <text evidence="2">Belongs to the polysaccharide synthase family.</text>
</comment>
<feature type="region of interest" description="Disordered" evidence="7">
    <location>
        <begin position="400"/>
        <end position="419"/>
    </location>
</feature>